<evidence type="ECO:0000313" key="3">
    <source>
        <dbReference type="Proteomes" id="UP000030060"/>
    </source>
</evidence>
<dbReference type="InterPro" id="IPR005297">
    <property type="entry name" value="Lipoprotein_repeat"/>
</dbReference>
<comment type="caution">
    <text evidence="2">The sequence shown here is derived from an EMBL/GenBank/DDBJ whole genome shotgun (WGS) entry which is preliminary data.</text>
</comment>
<dbReference type="EMBL" id="ASGY01000196">
    <property type="protein sequence ID" value="KGE65112.1"/>
    <property type="molecule type" value="Genomic_DNA"/>
</dbReference>
<organism evidence="2 3">
    <name type="scientific">Pseudomonas fluorescens LMG 5329</name>
    <dbReference type="NCBI Taxonomy" id="1324332"/>
    <lineage>
        <taxon>Bacteria</taxon>
        <taxon>Pseudomonadati</taxon>
        <taxon>Pseudomonadota</taxon>
        <taxon>Gammaproteobacteria</taxon>
        <taxon>Pseudomonadales</taxon>
        <taxon>Pseudomonadaceae</taxon>
        <taxon>Pseudomonas</taxon>
    </lineage>
</organism>
<protein>
    <recommendedName>
        <fullName evidence="4">Lipoprotein</fullName>
    </recommendedName>
</protein>
<evidence type="ECO:0000256" key="1">
    <source>
        <dbReference type="SAM" id="SignalP"/>
    </source>
</evidence>
<gene>
    <name evidence="2" type="ORF">K814_0125500</name>
</gene>
<proteinExistence type="predicted"/>
<dbReference type="PANTHER" id="PTHR39335:SF1">
    <property type="entry name" value="BLL4220 PROTEIN"/>
    <property type="match status" value="1"/>
</dbReference>
<dbReference type="Proteomes" id="UP000030060">
    <property type="component" value="Unassembled WGS sequence"/>
</dbReference>
<dbReference type="RefSeq" id="WP_038850163.1">
    <property type="nucleotide sequence ID" value="NZ_ASGY01000196.1"/>
</dbReference>
<keyword evidence="1" id="KW-0732">Signal</keyword>
<dbReference type="OrthoDB" id="9800666at2"/>
<dbReference type="PROSITE" id="PS51257">
    <property type="entry name" value="PROKAR_LIPOPROTEIN"/>
    <property type="match status" value="1"/>
</dbReference>
<evidence type="ECO:0000313" key="2">
    <source>
        <dbReference type="EMBL" id="KGE65112.1"/>
    </source>
</evidence>
<dbReference type="Pfam" id="PF03640">
    <property type="entry name" value="Lipoprotein_15"/>
    <property type="match status" value="2"/>
</dbReference>
<sequence>MLKKFSLAAAVVIACASSMAFSAPAKVADSAKGKVLVDSKGMTLYTFAKDSAGKSVCNGQCLANWPAFTASAAAKDADGYTVITRDDGSKQWAYKGQALYTWVKDSKPGDITGDGVGGNWNLAKP</sequence>
<dbReference type="InterPro" id="IPR014558">
    <property type="entry name" value="UCP029720"/>
</dbReference>
<feature type="chain" id="PRO_5001985148" description="Lipoprotein" evidence="1">
    <location>
        <begin position="23"/>
        <end position="125"/>
    </location>
</feature>
<name>A0A0A1YXD4_PSEFL</name>
<feature type="signal peptide" evidence="1">
    <location>
        <begin position="1"/>
        <end position="22"/>
    </location>
</feature>
<dbReference type="AlphaFoldDB" id="A0A0A1YXD4"/>
<reference evidence="2 3" key="1">
    <citation type="journal article" date="2013" name="Genome Announc.">
        <title>Draft Genome Sequence of Pseudomonas fluorescens LMG 5329, a White Line-Inducing Principle-Producing Bioindicator for the Mushroom Pathogen Pseudomonas tolaasii.</title>
        <authorList>
            <person name="Ghequire M.G."/>
            <person name="Rokni-Zadeh H."/>
            <person name="Zarrineh P."/>
            <person name="De Mot R."/>
        </authorList>
    </citation>
    <scope>NUCLEOTIDE SEQUENCE [LARGE SCALE GENOMIC DNA]</scope>
    <source>
        <strain evidence="2 3">LMG 5329</strain>
    </source>
</reference>
<accession>A0A0A1YXD4</accession>
<dbReference type="GO" id="GO:0043448">
    <property type="term" value="P:alkane catabolic process"/>
    <property type="evidence" value="ECO:0007669"/>
    <property type="project" value="TreeGrafter"/>
</dbReference>
<dbReference type="PIRSF" id="PIRSF029720">
    <property type="entry name" value="UCP029720"/>
    <property type="match status" value="1"/>
</dbReference>
<evidence type="ECO:0008006" key="4">
    <source>
        <dbReference type="Google" id="ProtNLM"/>
    </source>
</evidence>
<dbReference type="PANTHER" id="PTHR39335">
    <property type="entry name" value="BLL4220 PROTEIN"/>
    <property type="match status" value="1"/>
</dbReference>